<gene>
    <name evidence="3" type="ORF">MUN79_26115</name>
</gene>
<evidence type="ECO:0000256" key="1">
    <source>
        <dbReference type="SAM" id="SignalP"/>
    </source>
</evidence>
<feature type="chain" id="PRO_5035865928" evidence="1">
    <location>
        <begin position="27"/>
        <end position="294"/>
    </location>
</feature>
<dbReference type="AlphaFoldDB" id="A0A8T9Q7K0"/>
<dbReference type="KEGG" id="hcu:MUN79_26115"/>
<dbReference type="RefSeq" id="WP_244675417.1">
    <property type="nucleotide sequence ID" value="NZ_CP095046.1"/>
</dbReference>
<keyword evidence="4" id="KW-1185">Reference proteome</keyword>
<feature type="domain" description="DUF4394" evidence="2">
    <location>
        <begin position="49"/>
        <end position="287"/>
    </location>
</feature>
<proteinExistence type="predicted"/>
<sequence length="294" mass="30072">MKRTVTNPLRAFGKAFLGLTALGLTAAINPASAQTAYGLTVSQLNGYSLATFQVTAPGTFTSSVPITGLGADQDLVGIDTRPATGQIFALGYNDAAATNNAQLYILAPTGALTPVGGLITLALGTNTARIGFDFNPTVDRIRVTAANRANYRLNPVTGGIAATDGSLAYSTTDANASQTPGVGSSAYTNSYIGATGTTLYNLDDSFNRLVRQDPPNNGTLNTVGELGVPINTAFQVSDLDIYFNPANGQNVAYMSVSTITPNTLLATNQLFTVNLTTGAATAAGTLGAITPSAS</sequence>
<feature type="signal peptide" evidence="1">
    <location>
        <begin position="1"/>
        <end position="26"/>
    </location>
</feature>
<dbReference type="Pfam" id="PF14339">
    <property type="entry name" value="DUF4394"/>
    <property type="match status" value="1"/>
</dbReference>
<protein>
    <submittedName>
        <fullName evidence="3">DUF4394 domain-containing protein</fullName>
    </submittedName>
</protein>
<reference evidence="3" key="1">
    <citation type="submission" date="2022-04" db="EMBL/GenBank/DDBJ databases">
        <title>Hymenobacter sp. isolated from the air.</title>
        <authorList>
            <person name="Won M."/>
            <person name="Lee C.-M."/>
            <person name="Woen H.-Y."/>
            <person name="Kwon S.-W."/>
        </authorList>
    </citation>
    <scope>NUCLEOTIDE SEQUENCE</scope>
    <source>
        <strain evidence="3">5116S-3</strain>
    </source>
</reference>
<dbReference type="InterPro" id="IPR025507">
    <property type="entry name" value="DUF4394"/>
</dbReference>
<keyword evidence="1" id="KW-0732">Signal</keyword>
<evidence type="ECO:0000313" key="3">
    <source>
        <dbReference type="EMBL" id="UOQ72018.1"/>
    </source>
</evidence>
<dbReference type="Proteomes" id="UP000831796">
    <property type="component" value="Chromosome"/>
</dbReference>
<evidence type="ECO:0000313" key="4">
    <source>
        <dbReference type="Proteomes" id="UP000831796"/>
    </source>
</evidence>
<name>A0A8T9Q7K0_9BACT</name>
<evidence type="ECO:0000259" key="2">
    <source>
        <dbReference type="Pfam" id="PF14339"/>
    </source>
</evidence>
<accession>A0A8T9Q7K0</accession>
<organism evidence="3 4">
    <name type="scientific">Hymenobacter cellulosilyticus</name>
    <dbReference type="NCBI Taxonomy" id="2932248"/>
    <lineage>
        <taxon>Bacteria</taxon>
        <taxon>Pseudomonadati</taxon>
        <taxon>Bacteroidota</taxon>
        <taxon>Cytophagia</taxon>
        <taxon>Cytophagales</taxon>
        <taxon>Hymenobacteraceae</taxon>
        <taxon>Hymenobacter</taxon>
    </lineage>
</organism>
<dbReference type="EMBL" id="CP095046">
    <property type="protein sequence ID" value="UOQ72018.1"/>
    <property type="molecule type" value="Genomic_DNA"/>
</dbReference>